<evidence type="ECO:0000256" key="3">
    <source>
        <dbReference type="ARBA" id="ARBA00007812"/>
    </source>
</evidence>
<comment type="subcellular location">
    <subcellularLocation>
        <location evidence="2">Mitochondrion</location>
    </subcellularLocation>
</comment>
<evidence type="ECO:0000256" key="9">
    <source>
        <dbReference type="ARBA" id="ARBA00023239"/>
    </source>
</evidence>
<evidence type="ECO:0000259" key="12">
    <source>
        <dbReference type="Pfam" id="PF00205"/>
    </source>
</evidence>
<protein>
    <recommendedName>
        <fullName evidence="17">Pyruvate decarboxylase</fullName>
    </recommendedName>
</protein>
<dbReference type="Pfam" id="PF02776">
    <property type="entry name" value="TPP_enzyme_N"/>
    <property type="match status" value="1"/>
</dbReference>
<dbReference type="Proteomes" id="UP000007431">
    <property type="component" value="Unassembled WGS sequence"/>
</dbReference>
<feature type="binding site" evidence="10">
    <location>
        <position position="473"/>
    </location>
    <ligand>
        <name>Mg(2+)</name>
        <dbReference type="ChEBI" id="CHEBI:18420"/>
    </ligand>
</feature>
<dbReference type="GO" id="GO:0000287">
    <property type="term" value="F:magnesium ion binding"/>
    <property type="evidence" value="ECO:0007669"/>
    <property type="project" value="InterPro"/>
</dbReference>
<comment type="cofactor">
    <cofactor evidence="10">
        <name>Mg(2+)</name>
        <dbReference type="ChEBI" id="CHEBI:18420"/>
    </cofactor>
    <text evidence="10">Binds 1 Mg(2+) per subunit.</text>
</comment>
<keyword evidence="16" id="KW-1185">Reference proteome</keyword>
<evidence type="ECO:0000256" key="4">
    <source>
        <dbReference type="ARBA" id="ARBA00022723"/>
    </source>
</evidence>
<dbReference type="GeneID" id="9590190"/>
<feature type="binding site" evidence="10">
    <location>
        <position position="500"/>
    </location>
    <ligand>
        <name>Mg(2+)</name>
        <dbReference type="ChEBI" id="CHEBI:18420"/>
    </ligand>
</feature>
<feature type="domain" description="Thiamine pyrophosphate enzyme TPP-binding" evidence="13">
    <location>
        <begin position="429"/>
        <end position="555"/>
    </location>
</feature>
<dbReference type="InterPro" id="IPR047213">
    <property type="entry name" value="TPP_PYR_PDC_IPDC-like"/>
</dbReference>
<evidence type="ECO:0000256" key="7">
    <source>
        <dbReference type="ARBA" id="ARBA00023052"/>
    </source>
</evidence>
<dbReference type="STRING" id="578458.D8QD99"/>
<sequence length="597" mass="65948">MSEQTVANTRAQMDRLQLEVSELKGQKGVEDITVGDYLLARLDQLQVTNMFGLPGDFNLGFLDLVEDHPNIHWVGNCNELNASYAADGYARVKPGSMGVLLTTFGVGELSAVNGIAGSYAEMVPILHIVGAPSTSQQLSKPLLHHTLGDARYEAYARAYEQFTCCQKYLMNKETAAAEIDHLLTEILVKARPGYMTLPTNLVFEKISSERLRTPLSGLPPPNDPEVEAHVIEEIVAKVKAANGGVAVLVDACAVRHDVVAELKELIEKTHLPVYSTPMGKTVIPENYDRYGGIYIGSISRPEIREKLEAASLVLSIGGLRSDYNSGNFTYNFPVSHTIELHSDHTKIAYAQYPAIGMKQLIPKLTAKLEAFAAAQQAIAVPKFNAVFPKEDTEIISQAWFWPTMSEFFKPHDVIIAETGTASFGITNVPFPPESVFIAQIFWGSIGYSVGSTLGAALAARDRKLGRTILFVGDGSLQLTVQELSTMLRMELKPIVFVLNNNGYTIERWLHGKERKYNDIFPWAWADLLKVLGDKEEKRSTSYTVNNKKELSALLADETFLRADKMQLVEVMMDQFDAPITLVNQAELSGKTNAYVPK</sequence>
<dbReference type="InterPro" id="IPR011766">
    <property type="entry name" value="TPP_enzyme_TPP-bd"/>
</dbReference>
<dbReference type="FunFam" id="3.40.50.970:FF:000024">
    <property type="entry name" value="Pyruvate decarboxylase isozyme"/>
    <property type="match status" value="1"/>
</dbReference>
<dbReference type="GO" id="GO:0030976">
    <property type="term" value="F:thiamine pyrophosphate binding"/>
    <property type="evidence" value="ECO:0007669"/>
    <property type="project" value="InterPro"/>
</dbReference>
<dbReference type="CDD" id="cd02005">
    <property type="entry name" value="TPP_PDC_IPDC"/>
    <property type="match status" value="1"/>
</dbReference>
<name>D8QD99_SCHCM</name>
<evidence type="ECO:0000313" key="16">
    <source>
        <dbReference type="Proteomes" id="UP000007431"/>
    </source>
</evidence>
<keyword evidence="8" id="KW-0496">Mitochondrion</keyword>
<dbReference type="InterPro" id="IPR029061">
    <property type="entry name" value="THDP-binding"/>
</dbReference>
<dbReference type="FunCoup" id="D8QD99">
    <property type="interactions" value="114"/>
</dbReference>
<dbReference type="GO" id="GO:0005634">
    <property type="term" value="C:nucleus"/>
    <property type="evidence" value="ECO:0007669"/>
    <property type="project" value="TreeGrafter"/>
</dbReference>
<evidence type="ECO:0000256" key="11">
    <source>
        <dbReference type="RuleBase" id="RU362132"/>
    </source>
</evidence>
<feature type="domain" description="Thiamine pyrophosphate enzyme N-terminal TPP-binding" evidence="14">
    <location>
        <begin position="33"/>
        <end position="138"/>
    </location>
</feature>
<dbReference type="PANTHER" id="PTHR43452">
    <property type="entry name" value="PYRUVATE DECARBOXYLASE"/>
    <property type="match status" value="1"/>
</dbReference>
<dbReference type="InterPro" id="IPR047214">
    <property type="entry name" value="TPP_PDC_IPDC"/>
</dbReference>
<evidence type="ECO:0008006" key="17">
    <source>
        <dbReference type="Google" id="ProtNLM"/>
    </source>
</evidence>
<dbReference type="eggNOG" id="KOG1184">
    <property type="taxonomic scope" value="Eukaryota"/>
</dbReference>
<dbReference type="OMA" id="IREHFHA"/>
<organism evidence="16">
    <name type="scientific">Schizophyllum commune (strain H4-8 / FGSC 9210)</name>
    <name type="common">Split gill fungus</name>
    <dbReference type="NCBI Taxonomy" id="578458"/>
    <lineage>
        <taxon>Eukaryota</taxon>
        <taxon>Fungi</taxon>
        <taxon>Dikarya</taxon>
        <taxon>Basidiomycota</taxon>
        <taxon>Agaricomycotina</taxon>
        <taxon>Agaricomycetes</taxon>
        <taxon>Agaricomycetidae</taxon>
        <taxon>Agaricales</taxon>
        <taxon>Schizophyllaceae</taxon>
        <taxon>Schizophyllum</taxon>
    </lineage>
</organism>
<keyword evidence="4 10" id="KW-0479">Metal-binding</keyword>
<proteinExistence type="inferred from homology"/>
<dbReference type="OrthoDB" id="3970464at2759"/>
<dbReference type="InterPro" id="IPR012110">
    <property type="entry name" value="PDC/IPDC-like"/>
</dbReference>
<dbReference type="GO" id="GO:0004737">
    <property type="term" value="F:pyruvate decarboxylase activity"/>
    <property type="evidence" value="ECO:0007669"/>
    <property type="project" value="TreeGrafter"/>
</dbReference>
<feature type="domain" description="Thiamine pyrophosphate enzyme central" evidence="12">
    <location>
        <begin position="234"/>
        <end position="357"/>
    </location>
</feature>
<dbReference type="VEuPathDB" id="FungiDB:SCHCODRAFT_02637783"/>
<keyword evidence="5" id="KW-0210">Decarboxylase</keyword>
<evidence type="ECO:0000256" key="8">
    <source>
        <dbReference type="ARBA" id="ARBA00023128"/>
    </source>
</evidence>
<keyword evidence="6 10" id="KW-0460">Magnesium</keyword>
<dbReference type="SUPFAM" id="SSF52518">
    <property type="entry name" value="Thiamin diphosphate-binding fold (THDP-binding)"/>
    <property type="match status" value="2"/>
</dbReference>
<dbReference type="Pfam" id="PF00205">
    <property type="entry name" value="TPP_enzyme_M"/>
    <property type="match status" value="1"/>
</dbReference>
<evidence type="ECO:0000256" key="10">
    <source>
        <dbReference type="PIRSR" id="PIRSR036565-2"/>
    </source>
</evidence>
<dbReference type="GO" id="GO:0005829">
    <property type="term" value="C:cytosol"/>
    <property type="evidence" value="ECO:0007669"/>
    <property type="project" value="TreeGrafter"/>
</dbReference>
<evidence type="ECO:0000259" key="13">
    <source>
        <dbReference type="Pfam" id="PF02775"/>
    </source>
</evidence>
<keyword evidence="9" id="KW-0456">Lyase</keyword>
<dbReference type="RefSeq" id="XP_003028860.1">
    <property type="nucleotide sequence ID" value="XM_003028814.1"/>
</dbReference>
<evidence type="ECO:0000256" key="1">
    <source>
        <dbReference type="ARBA" id="ARBA00001964"/>
    </source>
</evidence>
<dbReference type="InterPro" id="IPR012000">
    <property type="entry name" value="Thiamin_PyroP_enz_cen_dom"/>
</dbReference>
<dbReference type="Gene3D" id="3.40.50.1220">
    <property type="entry name" value="TPP-binding domain"/>
    <property type="match status" value="1"/>
</dbReference>
<dbReference type="GO" id="GO:0000949">
    <property type="term" value="P:aromatic amino acid family catabolic process to alcohol via Ehrlich pathway"/>
    <property type="evidence" value="ECO:0007669"/>
    <property type="project" value="TreeGrafter"/>
</dbReference>
<reference evidence="15 16" key="1">
    <citation type="journal article" date="2010" name="Nat. Biotechnol.">
        <title>Genome sequence of the model mushroom Schizophyllum commune.</title>
        <authorList>
            <person name="Ohm R.A."/>
            <person name="de Jong J.F."/>
            <person name="Lugones L.G."/>
            <person name="Aerts A."/>
            <person name="Kothe E."/>
            <person name="Stajich J.E."/>
            <person name="de Vries R.P."/>
            <person name="Record E."/>
            <person name="Levasseur A."/>
            <person name="Baker S.E."/>
            <person name="Bartholomew K.A."/>
            <person name="Coutinho P.M."/>
            <person name="Erdmann S."/>
            <person name="Fowler T.J."/>
            <person name="Gathman A.C."/>
            <person name="Lombard V."/>
            <person name="Henrissat B."/>
            <person name="Knabe N."/>
            <person name="Kuees U."/>
            <person name="Lilly W.W."/>
            <person name="Lindquist E."/>
            <person name="Lucas S."/>
            <person name="Magnuson J.K."/>
            <person name="Piumi F."/>
            <person name="Raudaskoski M."/>
            <person name="Salamov A."/>
            <person name="Schmutz J."/>
            <person name="Schwarze F.W.M.R."/>
            <person name="vanKuyk P.A."/>
            <person name="Horton J.S."/>
            <person name="Grigoriev I.V."/>
            <person name="Woesten H.A.B."/>
        </authorList>
    </citation>
    <scope>NUCLEOTIDE SEQUENCE [LARGE SCALE GENOMIC DNA]</scope>
    <source>
        <strain evidence="16">H4-8 / FGSC 9210</strain>
    </source>
</reference>
<dbReference type="Pfam" id="PF02775">
    <property type="entry name" value="TPP_enzyme_C"/>
    <property type="match status" value="1"/>
</dbReference>
<dbReference type="Gene3D" id="3.40.50.970">
    <property type="match status" value="2"/>
</dbReference>
<feature type="binding site" evidence="10">
    <location>
        <position position="502"/>
    </location>
    <ligand>
        <name>Mg(2+)</name>
        <dbReference type="ChEBI" id="CHEBI:18420"/>
    </ligand>
</feature>
<comment type="cofactor">
    <cofactor evidence="1">
        <name>thiamine diphosphate</name>
        <dbReference type="ChEBI" id="CHEBI:58937"/>
    </cofactor>
</comment>
<dbReference type="InParanoid" id="D8QD99"/>
<dbReference type="PIRSF" id="PIRSF036565">
    <property type="entry name" value="Pyruvt_ip_decrb"/>
    <property type="match status" value="1"/>
</dbReference>
<evidence type="ECO:0000256" key="6">
    <source>
        <dbReference type="ARBA" id="ARBA00022842"/>
    </source>
</evidence>
<dbReference type="EMBL" id="GL377310">
    <property type="protein sequence ID" value="EFI93957.1"/>
    <property type="molecule type" value="Genomic_DNA"/>
</dbReference>
<dbReference type="CDD" id="cd07038">
    <property type="entry name" value="TPP_PYR_PDC_IPDC_like"/>
    <property type="match status" value="1"/>
</dbReference>
<evidence type="ECO:0000259" key="14">
    <source>
        <dbReference type="Pfam" id="PF02776"/>
    </source>
</evidence>
<evidence type="ECO:0000256" key="2">
    <source>
        <dbReference type="ARBA" id="ARBA00004173"/>
    </source>
</evidence>
<dbReference type="AlphaFoldDB" id="D8QD99"/>
<dbReference type="HOGENOM" id="CLU_013748_0_2_1"/>
<dbReference type="KEGG" id="scm:SCHCO_02637783"/>
<evidence type="ECO:0000313" key="15">
    <source>
        <dbReference type="EMBL" id="EFI93957.1"/>
    </source>
</evidence>
<dbReference type="FunFam" id="3.40.50.970:FF:000019">
    <property type="entry name" value="Pyruvate decarboxylase isozyme"/>
    <property type="match status" value="1"/>
</dbReference>
<keyword evidence="7 11" id="KW-0786">Thiamine pyrophosphate</keyword>
<gene>
    <name evidence="15" type="ORF">SCHCODRAFT_78485</name>
</gene>
<dbReference type="InterPro" id="IPR012001">
    <property type="entry name" value="Thiamin_PyroP_enz_TPP-bd_dom"/>
</dbReference>
<comment type="similarity">
    <text evidence="3 11">Belongs to the TPP enzyme family.</text>
</comment>
<dbReference type="GO" id="GO:0005739">
    <property type="term" value="C:mitochondrion"/>
    <property type="evidence" value="ECO:0007669"/>
    <property type="project" value="UniProtKB-SubCell"/>
</dbReference>
<accession>D8QD99</accession>
<dbReference type="InterPro" id="IPR029035">
    <property type="entry name" value="DHS-like_NAD/FAD-binding_dom"/>
</dbReference>
<dbReference type="PANTHER" id="PTHR43452:SF30">
    <property type="entry name" value="PYRUVATE DECARBOXYLASE ISOZYME 1-RELATED"/>
    <property type="match status" value="1"/>
</dbReference>
<evidence type="ECO:0000256" key="5">
    <source>
        <dbReference type="ARBA" id="ARBA00022793"/>
    </source>
</evidence>
<dbReference type="SUPFAM" id="SSF52467">
    <property type="entry name" value="DHS-like NAD/FAD-binding domain"/>
    <property type="match status" value="1"/>
</dbReference>